<evidence type="ECO:0000313" key="1">
    <source>
        <dbReference type="EMBL" id="EWY81391.1"/>
    </source>
</evidence>
<protein>
    <submittedName>
        <fullName evidence="1">Uncharacterized protein</fullName>
    </submittedName>
</protein>
<proteinExistence type="predicted"/>
<evidence type="ECO:0000313" key="2">
    <source>
        <dbReference type="Proteomes" id="UP000030753"/>
    </source>
</evidence>
<accession>W9HMH1</accession>
<dbReference type="EMBL" id="JH717849">
    <property type="protein sequence ID" value="EWY81391.1"/>
    <property type="molecule type" value="Genomic_DNA"/>
</dbReference>
<gene>
    <name evidence="1" type="ORF">FOYG_15650</name>
</gene>
<dbReference type="AlphaFoldDB" id="W9HMH1"/>
<dbReference type="HOGENOM" id="CLU_2849740_0_0_1"/>
<organism evidence="1 2">
    <name type="scientific">Fusarium oxysporum NRRL 32931</name>
    <dbReference type="NCBI Taxonomy" id="660029"/>
    <lineage>
        <taxon>Eukaryota</taxon>
        <taxon>Fungi</taxon>
        <taxon>Dikarya</taxon>
        <taxon>Ascomycota</taxon>
        <taxon>Pezizomycotina</taxon>
        <taxon>Sordariomycetes</taxon>
        <taxon>Hypocreomycetidae</taxon>
        <taxon>Hypocreales</taxon>
        <taxon>Nectriaceae</taxon>
        <taxon>Fusarium</taxon>
        <taxon>Fusarium oxysporum species complex</taxon>
    </lineage>
</organism>
<reference evidence="1 2" key="1">
    <citation type="submission" date="2011-06" db="EMBL/GenBank/DDBJ databases">
        <title>The Genome Sequence of Fusarium oxysporum FOSC 3-a.</title>
        <authorList>
            <consortium name="The Broad Institute Genome Sequencing Platform"/>
            <person name="Ma L.-J."/>
            <person name="Gale L.R."/>
            <person name="Schwartz D.C."/>
            <person name="Zhou S."/>
            <person name="Corby-Kistler H."/>
            <person name="Young S.K."/>
            <person name="Zeng Q."/>
            <person name="Gargeya S."/>
            <person name="Fitzgerald M."/>
            <person name="Haas B."/>
            <person name="Abouelleil A."/>
            <person name="Alvarado L."/>
            <person name="Arachchi H.M."/>
            <person name="Berlin A."/>
            <person name="Brown A."/>
            <person name="Chapman S.B."/>
            <person name="Chen Z."/>
            <person name="Dunbar C."/>
            <person name="Freedman E."/>
            <person name="Gearin G."/>
            <person name="Gellesch M."/>
            <person name="Goldberg J."/>
            <person name="Griggs A."/>
            <person name="Gujja S."/>
            <person name="Heiman D."/>
            <person name="Howarth C."/>
            <person name="Larson L."/>
            <person name="Lui A."/>
            <person name="MacDonald P.J.P."/>
            <person name="Mehta T."/>
            <person name="Montmayeur A."/>
            <person name="Murphy C."/>
            <person name="Neiman D."/>
            <person name="Pearson M."/>
            <person name="Priest M."/>
            <person name="Roberts A."/>
            <person name="Saif S."/>
            <person name="Shea T."/>
            <person name="Shenoy N."/>
            <person name="Sisk P."/>
            <person name="Stolte C."/>
            <person name="Sykes S."/>
            <person name="Wortman J."/>
            <person name="Nusbaum C."/>
            <person name="Birren B."/>
        </authorList>
    </citation>
    <scope>NUCLEOTIDE SEQUENCE [LARGE SCALE GENOMIC DNA]</scope>
    <source>
        <strain evidence="2">FOSC 3-a</strain>
    </source>
</reference>
<name>W9HMH1_FUSOX</name>
<dbReference type="Proteomes" id="UP000030753">
    <property type="component" value="Unassembled WGS sequence"/>
</dbReference>
<sequence length="65" mass="7351">MTLPSFNFKSEPSQALAGSSTILSEGCLIPSNLAQIEKYFGGRIREFRYKRDPEEKPVRQHHPGC</sequence>